<sequence length="183" mass="19760">MRVHRGGPYHNGTIALSLSLGDSASTTPFGRRSYSVTCCTTSTGDSYSSLACADQKSRPEVTTTRRNNGGFSAGCGGLHDEAASLREGKIAERWQDSKIVQKPRMLCGVDLPGTGRYGTSGRRGPFAVQLCAIHLCKIFRPTLIPEDSKISYPSPQCLPSDLRAPCPNIEGISGWRRLTVLTR</sequence>
<keyword evidence="2" id="KW-1185">Reference proteome</keyword>
<dbReference type="Proteomes" id="UP001360953">
    <property type="component" value="Unassembled WGS sequence"/>
</dbReference>
<name>A0ABR1LBB9_9PEZI</name>
<organism evidence="1 2">
    <name type="scientific">Phyllosticta citribraziliensis</name>
    <dbReference type="NCBI Taxonomy" id="989973"/>
    <lineage>
        <taxon>Eukaryota</taxon>
        <taxon>Fungi</taxon>
        <taxon>Dikarya</taxon>
        <taxon>Ascomycota</taxon>
        <taxon>Pezizomycotina</taxon>
        <taxon>Dothideomycetes</taxon>
        <taxon>Dothideomycetes incertae sedis</taxon>
        <taxon>Botryosphaeriales</taxon>
        <taxon>Phyllostictaceae</taxon>
        <taxon>Phyllosticta</taxon>
    </lineage>
</organism>
<accession>A0ABR1LBB9</accession>
<dbReference type="EMBL" id="JBBPEH010000011">
    <property type="protein sequence ID" value="KAK7532510.1"/>
    <property type="molecule type" value="Genomic_DNA"/>
</dbReference>
<proteinExistence type="predicted"/>
<evidence type="ECO:0000313" key="1">
    <source>
        <dbReference type="EMBL" id="KAK7532510.1"/>
    </source>
</evidence>
<dbReference type="RefSeq" id="XP_066652178.1">
    <property type="nucleotide sequence ID" value="XM_066793709.1"/>
</dbReference>
<comment type="caution">
    <text evidence="1">The sequence shown here is derived from an EMBL/GenBank/DDBJ whole genome shotgun (WGS) entry which is preliminary data.</text>
</comment>
<reference evidence="1 2" key="1">
    <citation type="submission" date="2024-04" db="EMBL/GenBank/DDBJ databases">
        <title>Phyllosticta paracitricarpa is synonymous to the EU quarantine fungus P. citricarpa based on phylogenomic analyses.</title>
        <authorList>
            <consortium name="Lawrence Berkeley National Laboratory"/>
            <person name="Van ingen-buijs V.A."/>
            <person name="Van westerhoven A.C."/>
            <person name="Haridas S."/>
            <person name="Skiadas P."/>
            <person name="Martin F."/>
            <person name="Groenewald J.Z."/>
            <person name="Crous P.W."/>
            <person name="Seidl M.F."/>
        </authorList>
    </citation>
    <scope>NUCLEOTIDE SEQUENCE [LARGE SCALE GENOMIC DNA]</scope>
    <source>
        <strain evidence="1 2">CPC 17464</strain>
    </source>
</reference>
<gene>
    <name evidence="1" type="ORF">J3D65DRAFT_109221</name>
</gene>
<protein>
    <submittedName>
        <fullName evidence="1">Uncharacterized protein</fullName>
    </submittedName>
</protein>
<evidence type="ECO:0000313" key="2">
    <source>
        <dbReference type="Proteomes" id="UP001360953"/>
    </source>
</evidence>
<dbReference type="GeneID" id="92026615"/>